<reference evidence="2" key="2">
    <citation type="journal article" date="2014" name="PLoS ONE">
        <title>Genome and Transcriptome Analysis of the Fungal Pathogen Fusarium oxysporum f. sp. cubense Causing Banana Vascular Wilt Disease.</title>
        <authorList>
            <person name="Guo L."/>
            <person name="Han L."/>
            <person name="Yang L."/>
            <person name="Zeng H."/>
            <person name="Fan D."/>
            <person name="Zhu Y."/>
            <person name="Feng Y."/>
            <person name="Wang G."/>
            <person name="Peng C."/>
            <person name="Jiang X."/>
            <person name="Zhou D."/>
            <person name="Ni P."/>
            <person name="Liang C."/>
            <person name="Liu L."/>
            <person name="Wang J."/>
            <person name="Mao C."/>
            <person name="Fang X."/>
            <person name="Peng M."/>
            <person name="Huang J."/>
        </authorList>
    </citation>
    <scope>NUCLEOTIDE SEQUENCE [LARGE SCALE GENOMIC DNA]</scope>
    <source>
        <strain evidence="2">race 1</strain>
    </source>
</reference>
<gene>
    <name evidence="1" type="ORF">FOC1_g10015701</name>
</gene>
<evidence type="ECO:0000313" key="2">
    <source>
        <dbReference type="Proteomes" id="UP000016928"/>
    </source>
</evidence>
<protein>
    <submittedName>
        <fullName evidence="1">Uncharacterized protein</fullName>
    </submittedName>
</protein>
<dbReference type="EMBL" id="KB731261">
    <property type="protein sequence ID" value="ENH60896.1"/>
    <property type="molecule type" value="Genomic_DNA"/>
</dbReference>
<organism evidence="1 2">
    <name type="scientific">Fusarium oxysporum f. sp. cubense (strain race 1)</name>
    <name type="common">Panama disease fungus</name>
    <dbReference type="NCBI Taxonomy" id="1229664"/>
    <lineage>
        <taxon>Eukaryota</taxon>
        <taxon>Fungi</taxon>
        <taxon>Dikarya</taxon>
        <taxon>Ascomycota</taxon>
        <taxon>Pezizomycotina</taxon>
        <taxon>Sordariomycetes</taxon>
        <taxon>Hypocreomycetidae</taxon>
        <taxon>Hypocreales</taxon>
        <taxon>Nectriaceae</taxon>
        <taxon>Fusarium</taxon>
        <taxon>Fusarium oxysporum species complex</taxon>
    </lineage>
</organism>
<dbReference type="Proteomes" id="UP000016928">
    <property type="component" value="Unassembled WGS sequence"/>
</dbReference>
<accession>N4TWD5</accession>
<name>N4TWD5_FUSC1</name>
<reference evidence="2" key="1">
    <citation type="submission" date="2012-09" db="EMBL/GenBank/DDBJ databases">
        <title>Genome sequencing and comparative transcriptomics of race 1 and race 4 of banana pathogen: Fusarium oxysporum f. sp. cubense.</title>
        <authorList>
            <person name="Fang X."/>
            <person name="Huang J."/>
        </authorList>
    </citation>
    <scope>NUCLEOTIDE SEQUENCE [LARGE SCALE GENOMIC DNA]</scope>
    <source>
        <strain evidence="2">race 1</strain>
    </source>
</reference>
<sequence>MNVKGCLTRFLSMGDHGFWLSAN</sequence>
<dbReference type="VEuPathDB" id="FungiDB:FOC1_g10015701"/>
<dbReference type="HOGENOM" id="CLU_3423306_0_0_1"/>
<dbReference type="AlphaFoldDB" id="N4TWD5"/>
<proteinExistence type="predicted"/>
<evidence type="ECO:0000313" key="1">
    <source>
        <dbReference type="EMBL" id="ENH60896.1"/>
    </source>
</evidence>